<name>A0A1D8D657_CHLLM</name>
<dbReference type="AlphaFoldDB" id="A0A1D8D657"/>
<accession>A0A1D8D657</accession>
<dbReference type="Gene3D" id="2.160.10.10">
    <property type="entry name" value="Hexapeptide repeat proteins"/>
    <property type="match status" value="1"/>
</dbReference>
<dbReference type="PROSITE" id="PS00101">
    <property type="entry name" value="HEXAPEP_TRANSFERASES"/>
    <property type="match status" value="1"/>
</dbReference>
<gene>
    <name evidence="6" type="ORF">BIU88_08605</name>
</gene>
<dbReference type="InterPro" id="IPR001451">
    <property type="entry name" value="Hexapep"/>
</dbReference>
<dbReference type="InterPro" id="IPR011004">
    <property type="entry name" value="Trimer_LpxA-like_sf"/>
</dbReference>
<reference evidence="6" key="1">
    <citation type="submission" date="2016-09" db="EMBL/GenBank/DDBJ databases">
        <title>Genome sequence of Chlorobaculum limnaeum.</title>
        <authorList>
            <person name="Liu Z."/>
            <person name="Tank M."/>
            <person name="Bryant D.A."/>
        </authorList>
    </citation>
    <scope>NUCLEOTIDE SEQUENCE [LARGE SCALE GENOMIC DNA]</scope>
    <source>
        <strain evidence="6">DSM 1677</strain>
    </source>
</reference>
<keyword evidence="4" id="KW-0012">Acyltransferase</keyword>
<evidence type="ECO:0000256" key="4">
    <source>
        <dbReference type="ARBA" id="ARBA00023315"/>
    </source>
</evidence>
<evidence type="ECO:0000256" key="2">
    <source>
        <dbReference type="ARBA" id="ARBA00022679"/>
    </source>
</evidence>
<dbReference type="EMBL" id="CP017305">
    <property type="protein sequence ID" value="AOS84184.1"/>
    <property type="molecule type" value="Genomic_DNA"/>
</dbReference>
<keyword evidence="7" id="KW-1185">Reference proteome</keyword>
<comment type="similarity">
    <text evidence="1">Belongs to the transferase hexapeptide repeat family.</text>
</comment>
<sequence length="176" mass="18462">MKTSDNTAPISATEPDWSRESPVPGRYEPAKNLLAAFRRYQRLKAKGGIMARALRPFVVLRHRFWSAVTGADIPLDSHIGGGLLLPHPNGIVIHPEARIGPNCLFFQQVTIGMGGRKPGAPVIGGHVDIGAGAKILGGVTIGDHALIGANAVVLCDVPPHATAVGIPARVIAPKKS</sequence>
<dbReference type="OrthoDB" id="9814490at2"/>
<dbReference type="Pfam" id="PF00132">
    <property type="entry name" value="Hexapep"/>
    <property type="match status" value="1"/>
</dbReference>
<feature type="compositionally biased region" description="Polar residues" evidence="5">
    <location>
        <begin position="1"/>
        <end position="10"/>
    </location>
</feature>
<evidence type="ECO:0000313" key="7">
    <source>
        <dbReference type="Proteomes" id="UP000095185"/>
    </source>
</evidence>
<dbReference type="InterPro" id="IPR045304">
    <property type="entry name" value="LbH_SAT"/>
</dbReference>
<dbReference type="PANTHER" id="PTHR42811">
    <property type="entry name" value="SERINE ACETYLTRANSFERASE"/>
    <property type="match status" value="1"/>
</dbReference>
<evidence type="ECO:0000256" key="3">
    <source>
        <dbReference type="ARBA" id="ARBA00022737"/>
    </source>
</evidence>
<evidence type="ECO:0000256" key="5">
    <source>
        <dbReference type="SAM" id="MobiDB-lite"/>
    </source>
</evidence>
<evidence type="ECO:0000256" key="1">
    <source>
        <dbReference type="ARBA" id="ARBA00007274"/>
    </source>
</evidence>
<organism evidence="6 7">
    <name type="scientific">Chlorobaculum limnaeum</name>
    <dbReference type="NCBI Taxonomy" id="274537"/>
    <lineage>
        <taxon>Bacteria</taxon>
        <taxon>Pseudomonadati</taxon>
        <taxon>Chlorobiota</taxon>
        <taxon>Chlorobiia</taxon>
        <taxon>Chlorobiales</taxon>
        <taxon>Chlorobiaceae</taxon>
        <taxon>Chlorobaculum</taxon>
    </lineage>
</organism>
<protein>
    <submittedName>
        <fullName evidence="6">Serine acetyltransferase</fullName>
    </submittedName>
</protein>
<dbReference type="RefSeq" id="WP_069810379.1">
    <property type="nucleotide sequence ID" value="NZ_CP017305.1"/>
</dbReference>
<proteinExistence type="inferred from homology"/>
<evidence type="ECO:0000313" key="6">
    <source>
        <dbReference type="EMBL" id="AOS84184.1"/>
    </source>
</evidence>
<dbReference type="CDD" id="cd03354">
    <property type="entry name" value="LbH_SAT"/>
    <property type="match status" value="1"/>
</dbReference>
<dbReference type="SUPFAM" id="SSF51161">
    <property type="entry name" value="Trimeric LpxA-like enzymes"/>
    <property type="match status" value="1"/>
</dbReference>
<dbReference type="KEGG" id="clz:BIU88_08605"/>
<dbReference type="InterPro" id="IPR018357">
    <property type="entry name" value="Hexapep_transf_CS"/>
</dbReference>
<keyword evidence="2" id="KW-0808">Transferase</keyword>
<dbReference type="STRING" id="274537.BIU88_08605"/>
<feature type="region of interest" description="Disordered" evidence="5">
    <location>
        <begin position="1"/>
        <end position="24"/>
    </location>
</feature>
<dbReference type="Proteomes" id="UP000095185">
    <property type="component" value="Chromosome"/>
</dbReference>
<keyword evidence="3" id="KW-0677">Repeat</keyword>
<dbReference type="GO" id="GO:0016746">
    <property type="term" value="F:acyltransferase activity"/>
    <property type="evidence" value="ECO:0007669"/>
    <property type="project" value="UniProtKB-KW"/>
</dbReference>